<keyword evidence="5" id="KW-0460">Magnesium</keyword>
<evidence type="ECO:0000256" key="3">
    <source>
        <dbReference type="ARBA" id="ARBA00022953"/>
    </source>
</evidence>
<evidence type="ECO:0000313" key="7">
    <source>
        <dbReference type="EMBL" id="AID50434.1"/>
    </source>
</evidence>
<evidence type="ECO:0000256" key="5">
    <source>
        <dbReference type="PIRSR" id="PIRSR605093-1"/>
    </source>
</evidence>
<proteinExistence type="predicted"/>
<evidence type="ECO:0000259" key="6">
    <source>
        <dbReference type="PROSITE" id="PS50522"/>
    </source>
</evidence>
<sequence>MLTNAMVFIPSKYKYRASMMQKYVLPPIVLTRPLAKVMSDDMLEQQFFSELLRKNPYLGDPKQLEKVTVDGFLETEQRCYNYNTQFNKLLNHPWLGDVLRLWKENLGIILYKPFVKRVPLKVTSGATTSCKRGNVPLERFKHSEITRELSAYISTNPEFGMPLGKDPEVINGCISFQVPKSIDVNRLAAKEAPENMLLQSDVGLQLSALLAESGIVIKTAQDVHKAYAWLASQTGEFTTDDLKAASNLLYRALCQYLLPPSWREVADAARSTHIFIDGEWRELQCYAPNGNGFCFELETAIFYAMLQTAHMLVHQTWSDDCRVYGDDLIYPTSITDTVRRICKGVGFITNIEKSFSTGFFRESCGGDFVNGTNVRPIYLKSRLESSFEKIIHLNQIYARFLTRMPKYIRKYYFAILRSIPVEDRYYGPQTASGALHFPKFWKDKPNKWGVSRYREFRYTAVDQTSFGHIVHGMDPYVALQLAAGGFCRGQGAHRLKQEFTISGVDHAVLQQLRLRPANGLNYTVKYNFFPSAGARLVETRERSMYFFASQDADPNVVLDKLKESGLPLLQPSYYRKVIRPKLACEIILQRELIDKLKELVERKRNVYAISSNDIVLDF</sequence>
<protein>
    <recommendedName>
        <fullName evidence="1">RNA-directed RNA polymerase</fullName>
        <ecNumber evidence="1">2.7.7.48</ecNumber>
    </recommendedName>
    <alternativeName>
        <fullName evidence="4">RNA replicase beta chain</fullName>
    </alternativeName>
</protein>
<evidence type="ECO:0000256" key="4">
    <source>
        <dbReference type="ARBA" id="ARBA00030248"/>
    </source>
</evidence>
<dbReference type="Pfam" id="PF03431">
    <property type="entry name" value="RNA_replicase_B"/>
    <property type="match status" value="1"/>
</dbReference>
<dbReference type="GO" id="GO:0046872">
    <property type="term" value="F:metal ion binding"/>
    <property type="evidence" value="ECO:0007669"/>
    <property type="project" value="UniProtKB-KW"/>
</dbReference>
<keyword evidence="3" id="KW-0693">Viral RNA replication</keyword>
<dbReference type="GO" id="GO:0000166">
    <property type="term" value="F:nucleotide binding"/>
    <property type="evidence" value="ECO:0007669"/>
    <property type="project" value="UniProtKB-KW"/>
</dbReference>
<feature type="domain" description="RdRp catalytic" evidence="6">
    <location>
        <begin position="226"/>
        <end position="358"/>
    </location>
</feature>
<dbReference type="GO" id="GO:0003968">
    <property type="term" value="F:RNA-directed RNA polymerase activity"/>
    <property type="evidence" value="ECO:0007669"/>
    <property type="project" value="UniProtKB-EC"/>
</dbReference>
<dbReference type="GO" id="GO:0039694">
    <property type="term" value="P:viral RNA genome replication"/>
    <property type="evidence" value="ECO:0007669"/>
    <property type="project" value="InterPro"/>
</dbReference>
<feature type="binding site" evidence="5">
    <location>
        <position position="241"/>
    </location>
    <ligand>
        <name>Mg(2+)</name>
        <dbReference type="ChEBI" id="CHEBI:18420"/>
        <label>2</label>
    </ligand>
</feature>
<evidence type="ECO:0000256" key="2">
    <source>
        <dbReference type="ARBA" id="ARBA00022741"/>
    </source>
</evidence>
<name>A0A068EMM2_9VIRU</name>
<comment type="cofactor">
    <cofactor evidence="5">
        <name>Mg(2+)</name>
        <dbReference type="ChEBI" id="CHEBI:18420"/>
    </cofactor>
    <text evidence="5">Binds 2 Mg(2+) per subunit.</text>
</comment>
<reference evidence="7" key="1">
    <citation type="submission" date="2013-09" db="EMBL/GenBank/DDBJ databases">
        <title>Virus sequences identified in SF wastewater.</title>
        <authorList>
            <person name="Greninger A.L."/>
            <person name="Kellogg M."/>
            <person name="DeRisi J.L."/>
        </authorList>
    </citation>
    <scope>NUCLEOTIDE SEQUENCE</scope>
</reference>
<accession>A0A068EMM2</accession>
<dbReference type="EMBL" id="KF616864">
    <property type="protein sequence ID" value="AID50434.1"/>
    <property type="molecule type" value="Genomic_RNA"/>
</dbReference>
<dbReference type="EC" id="2.7.7.48" evidence="1"/>
<dbReference type="InterPro" id="IPR005093">
    <property type="entry name" value="RNArep_beta"/>
</dbReference>
<dbReference type="InterPro" id="IPR007096">
    <property type="entry name" value="RNA-dir_Rpol_cat_phage"/>
</dbReference>
<feature type="binding site" evidence="5">
    <location>
        <position position="326"/>
    </location>
    <ligand>
        <name>Mg(2+)</name>
        <dbReference type="ChEBI" id="CHEBI:18420"/>
        <label>2</label>
    </ligand>
</feature>
<dbReference type="PROSITE" id="PS50522">
    <property type="entry name" value="RDRP_PHAGE"/>
    <property type="match status" value="1"/>
</dbReference>
<keyword evidence="5" id="KW-0479">Metal-binding</keyword>
<organism evidence="7">
    <name type="scientific">Marine phage AC</name>
    <dbReference type="NCBI Taxonomy" id="1414768"/>
    <lineage>
        <taxon>Viruses</taxon>
        <taxon>environmental samples</taxon>
    </lineage>
</organism>
<evidence type="ECO:0000256" key="1">
    <source>
        <dbReference type="ARBA" id="ARBA00012494"/>
    </source>
</evidence>
<keyword evidence="2" id="KW-0547">Nucleotide-binding</keyword>
<feature type="binding site" evidence="5">
    <location>
        <position position="327"/>
    </location>
    <ligand>
        <name>Mg(2+)</name>
        <dbReference type="ChEBI" id="CHEBI:18420"/>
        <label>2</label>
    </ligand>
</feature>